<sequence length="394" mass="43531">MPDLSLPGPDPGMLALEKEVARLNKMVRALMDRAERSTSVQASDFSLFQTAILLEEQVRKRTAEVEAALRENEKITRALRESEAKFRGLVTQSMVGIVTIEDGKFTYANAKFEAIFGYSAEELRGMGAIDLTVEEDRPLVAENLRKRLSGEVDQAHYVFHGRRKDGIVLDIEIQGGVMELAGKRVLLSLVMDVTERARAEREVQALQERLREQSTHDALTGLYNRRYLDDTLARELTLAQRHGHEVSVILGDLDHFKSVNDRFGHLAGDEVLRAFGELMKGHARSSDIYCRYGGEEFLLVLPRVTTAIAIERTEQLRRSLAATPIPFDKVLIPVTASFGIATFPRDGQTADALIAAADKALYGAKAAGRNRVHASSTDARPPHGTGLRAAAPVC</sequence>
<dbReference type="InterPro" id="IPR043128">
    <property type="entry name" value="Rev_trsase/Diguanyl_cyclase"/>
</dbReference>
<dbReference type="PROSITE" id="PS50112">
    <property type="entry name" value="PAS"/>
    <property type="match status" value="1"/>
</dbReference>
<dbReference type="PROSITE" id="PS50887">
    <property type="entry name" value="GGDEF"/>
    <property type="match status" value="1"/>
</dbReference>
<dbReference type="InterPro" id="IPR000160">
    <property type="entry name" value="GGDEF_dom"/>
</dbReference>
<evidence type="ECO:0000256" key="4">
    <source>
        <dbReference type="SAM" id="MobiDB-lite"/>
    </source>
</evidence>
<dbReference type="GO" id="GO:0043709">
    <property type="term" value="P:cell adhesion involved in single-species biofilm formation"/>
    <property type="evidence" value="ECO:0007669"/>
    <property type="project" value="TreeGrafter"/>
</dbReference>
<feature type="domain" description="PAS" evidence="5">
    <location>
        <begin position="101"/>
        <end position="151"/>
    </location>
</feature>
<dbReference type="Pfam" id="PF00989">
    <property type="entry name" value="PAS"/>
    <property type="match status" value="1"/>
</dbReference>
<evidence type="ECO:0000256" key="2">
    <source>
        <dbReference type="ARBA" id="ARBA00034247"/>
    </source>
</evidence>
<reference evidence="7 8" key="1">
    <citation type="submission" date="2018-09" db="EMBL/GenBank/DDBJ databases">
        <authorList>
            <person name="Zhu H."/>
        </authorList>
    </citation>
    <scope>NUCLEOTIDE SEQUENCE [LARGE SCALE GENOMIC DNA]</scope>
    <source>
        <strain evidence="7 8">K1W22B-8</strain>
    </source>
</reference>
<dbReference type="AlphaFoldDB" id="A0A418W9Z0"/>
<evidence type="ECO:0000256" key="1">
    <source>
        <dbReference type="ARBA" id="ARBA00012528"/>
    </source>
</evidence>
<evidence type="ECO:0000256" key="3">
    <source>
        <dbReference type="SAM" id="Coils"/>
    </source>
</evidence>
<dbReference type="Gene3D" id="3.30.450.20">
    <property type="entry name" value="PAS domain"/>
    <property type="match status" value="1"/>
</dbReference>
<dbReference type="InterPro" id="IPR050469">
    <property type="entry name" value="Diguanylate_Cyclase"/>
</dbReference>
<dbReference type="InterPro" id="IPR035965">
    <property type="entry name" value="PAS-like_dom_sf"/>
</dbReference>
<feature type="coiled-coil region" evidence="3">
    <location>
        <begin position="189"/>
        <end position="216"/>
    </location>
</feature>
<dbReference type="GO" id="GO:0006355">
    <property type="term" value="P:regulation of DNA-templated transcription"/>
    <property type="evidence" value="ECO:0007669"/>
    <property type="project" value="InterPro"/>
</dbReference>
<dbReference type="SUPFAM" id="SSF55073">
    <property type="entry name" value="Nucleotide cyclase"/>
    <property type="match status" value="1"/>
</dbReference>
<dbReference type="RefSeq" id="WP_119777496.1">
    <property type="nucleotide sequence ID" value="NZ_QYUK01000011.1"/>
</dbReference>
<dbReference type="CDD" id="cd01949">
    <property type="entry name" value="GGDEF"/>
    <property type="match status" value="1"/>
</dbReference>
<dbReference type="Proteomes" id="UP000284605">
    <property type="component" value="Unassembled WGS sequence"/>
</dbReference>
<dbReference type="OrthoDB" id="9812260at2"/>
<dbReference type="SMART" id="SM00091">
    <property type="entry name" value="PAS"/>
    <property type="match status" value="1"/>
</dbReference>
<dbReference type="PANTHER" id="PTHR45138">
    <property type="entry name" value="REGULATORY COMPONENTS OF SENSORY TRANSDUCTION SYSTEM"/>
    <property type="match status" value="1"/>
</dbReference>
<organism evidence="7 8">
    <name type="scientific">Oleomonas cavernae</name>
    <dbReference type="NCBI Taxonomy" id="2320859"/>
    <lineage>
        <taxon>Bacteria</taxon>
        <taxon>Pseudomonadati</taxon>
        <taxon>Pseudomonadota</taxon>
        <taxon>Alphaproteobacteria</taxon>
        <taxon>Acetobacterales</taxon>
        <taxon>Acetobacteraceae</taxon>
        <taxon>Oleomonas</taxon>
    </lineage>
</organism>
<dbReference type="NCBIfam" id="TIGR00229">
    <property type="entry name" value="sensory_box"/>
    <property type="match status" value="1"/>
</dbReference>
<dbReference type="InterPro" id="IPR029787">
    <property type="entry name" value="Nucleotide_cyclase"/>
</dbReference>
<dbReference type="GO" id="GO:0052621">
    <property type="term" value="F:diguanylate cyclase activity"/>
    <property type="evidence" value="ECO:0007669"/>
    <property type="project" value="UniProtKB-EC"/>
</dbReference>
<dbReference type="InterPro" id="IPR013767">
    <property type="entry name" value="PAS_fold"/>
</dbReference>
<accession>A0A418W9Z0</accession>
<dbReference type="GO" id="GO:0005886">
    <property type="term" value="C:plasma membrane"/>
    <property type="evidence" value="ECO:0007669"/>
    <property type="project" value="TreeGrafter"/>
</dbReference>
<dbReference type="GO" id="GO:1902201">
    <property type="term" value="P:negative regulation of bacterial-type flagellum-dependent cell motility"/>
    <property type="evidence" value="ECO:0007669"/>
    <property type="project" value="TreeGrafter"/>
</dbReference>
<dbReference type="SUPFAM" id="SSF55785">
    <property type="entry name" value="PYP-like sensor domain (PAS domain)"/>
    <property type="match status" value="1"/>
</dbReference>
<dbReference type="NCBIfam" id="TIGR00254">
    <property type="entry name" value="GGDEF"/>
    <property type="match status" value="1"/>
</dbReference>
<evidence type="ECO:0000313" key="8">
    <source>
        <dbReference type="Proteomes" id="UP000284605"/>
    </source>
</evidence>
<comment type="catalytic activity">
    <reaction evidence="2">
        <text>2 GTP = 3',3'-c-di-GMP + 2 diphosphate</text>
        <dbReference type="Rhea" id="RHEA:24898"/>
        <dbReference type="ChEBI" id="CHEBI:33019"/>
        <dbReference type="ChEBI" id="CHEBI:37565"/>
        <dbReference type="ChEBI" id="CHEBI:58805"/>
        <dbReference type="EC" id="2.7.7.65"/>
    </reaction>
</comment>
<keyword evidence="3" id="KW-0175">Coiled coil</keyword>
<evidence type="ECO:0000259" key="6">
    <source>
        <dbReference type="PROSITE" id="PS50887"/>
    </source>
</evidence>
<feature type="domain" description="GGDEF" evidence="6">
    <location>
        <begin position="244"/>
        <end position="377"/>
    </location>
</feature>
<dbReference type="Pfam" id="PF00990">
    <property type="entry name" value="GGDEF"/>
    <property type="match status" value="1"/>
</dbReference>
<protein>
    <recommendedName>
        <fullName evidence="1">diguanylate cyclase</fullName>
        <ecNumber evidence="1">2.7.7.65</ecNumber>
    </recommendedName>
</protein>
<dbReference type="EMBL" id="QYUK01000011">
    <property type="protein sequence ID" value="RJF86851.1"/>
    <property type="molecule type" value="Genomic_DNA"/>
</dbReference>
<name>A0A418W9Z0_9PROT</name>
<dbReference type="PANTHER" id="PTHR45138:SF9">
    <property type="entry name" value="DIGUANYLATE CYCLASE DGCM-RELATED"/>
    <property type="match status" value="1"/>
</dbReference>
<dbReference type="Gene3D" id="3.30.70.270">
    <property type="match status" value="1"/>
</dbReference>
<dbReference type="EC" id="2.7.7.65" evidence="1"/>
<dbReference type="CDD" id="cd00130">
    <property type="entry name" value="PAS"/>
    <property type="match status" value="1"/>
</dbReference>
<feature type="region of interest" description="Disordered" evidence="4">
    <location>
        <begin position="372"/>
        <end position="394"/>
    </location>
</feature>
<proteinExistence type="predicted"/>
<keyword evidence="8" id="KW-1185">Reference proteome</keyword>
<dbReference type="InterPro" id="IPR000014">
    <property type="entry name" value="PAS"/>
</dbReference>
<evidence type="ECO:0000313" key="7">
    <source>
        <dbReference type="EMBL" id="RJF86851.1"/>
    </source>
</evidence>
<gene>
    <name evidence="7" type="ORF">D3874_07330</name>
</gene>
<evidence type="ECO:0000259" key="5">
    <source>
        <dbReference type="PROSITE" id="PS50112"/>
    </source>
</evidence>
<dbReference type="SMART" id="SM00267">
    <property type="entry name" value="GGDEF"/>
    <property type="match status" value="1"/>
</dbReference>
<comment type="caution">
    <text evidence="7">The sequence shown here is derived from an EMBL/GenBank/DDBJ whole genome shotgun (WGS) entry which is preliminary data.</text>
</comment>
<dbReference type="FunFam" id="3.30.70.270:FF:000001">
    <property type="entry name" value="Diguanylate cyclase domain protein"/>
    <property type="match status" value="1"/>
</dbReference>